<reference evidence="3 4" key="1">
    <citation type="submission" date="2018-07" db="EMBL/GenBank/DDBJ databases">
        <title>Marsedoiliclastica nanhaica gen. nov. sp. nov., a novel marine hydrocarbonoclastic bacterium isolated from an in-situ enriched hydrocarbon-degrading consortium in deep-sea sediment.</title>
        <authorList>
            <person name="Dong C."/>
            <person name="Ma T."/>
            <person name="Liu R."/>
            <person name="Shao Z."/>
        </authorList>
    </citation>
    <scope>NUCLEOTIDE SEQUENCE [LARGE SCALE GENOMIC DNA]</scope>
    <source>
        <strain evidence="4">soil36-7</strain>
    </source>
</reference>
<evidence type="ECO:0000259" key="2">
    <source>
        <dbReference type="Pfam" id="PF09834"/>
    </source>
</evidence>
<dbReference type="InterPro" id="IPR018638">
    <property type="entry name" value="DUF2061_membrane"/>
</dbReference>
<dbReference type="KEGG" id="hmi:soil367_15645"/>
<name>A0A4P7XME1_9ALTE</name>
<keyword evidence="1" id="KW-0812">Transmembrane</keyword>
<gene>
    <name evidence="3" type="ORF">soil367_15645</name>
</gene>
<dbReference type="AlphaFoldDB" id="A0A4P7XME1"/>
<feature type="domain" description="DUF2061" evidence="2">
    <location>
        <begin position="19"/>
        <end position="68"/>
    </location>
</feature>
<dbReference type="RefSeq" id="WP_136549957.1">
    <property type="nucleotide sequence ID" value="NZ_CP031093.1"/>
</dbReference>
<keyword evidence="4" id="KW-1185">Reference proteome</keyword>
<feature type="transmembrane region" description="Helical" evidence="1">
    <location>
        <begin position="21"/>
        <end position="39"/>
    </location>
</feature>
<dbReference type="Proteomes" id="UP000298049">
    <property type="component" value="Chromosome"/>
</dbReference>
<dbReference type="EMBL" id="CP031093">
    <property type="protein sequence ID" value="QCF27247.1"/>
    <property type="molecule type" value="Genomic_DNA"/>
</dbReference>
<dbReference type="Pfam" id="PF09834">
    <property type="entry name" value="DUF2061"/>
    <property type="match status" value="1"/>
</dbReference>
<dbReference type="OrthoDB" id="9133582at2"/>
<evidence type="ECO:0000313" key="4">
    <source>
        <dbReference type="Proteomes" id="UP000298049"/>
    </source>
</evidence>
<proteinExistence type="predicted"/>
<protein>
    <submittedName>
        <fullName evidence="3">DUF2061 domain-containing protein</fullName>
    </submittedName>
</protein>
<sequence>MSRLQQLTHNEAGGQRGTIKTLTFAIMHFTVAFAVTYALTGDFIIGGLVATVEPAVNTVAYYFHEKIWLRLAPSKATTSKAEPAESIVC</sequence>
<keyword evidence="1" id="KW-1133">Transmembrane helix</keyword>
<organism evidence="3 4">
    <name type="scientific">Hydrocarboniclastica marina</name>
    <dbReference type="NCBI Taxonomy" id="2259620"/>
    <lineage>
        <taxon>Bacteria</taxon>
        <taxon>Pseudomonadati</taxon>
        <taxon>Pseudomonadota</taxon>
        <taxon>Gammaproteobacteria</taxon>
        <taxon>Alteromonadales</taxon>
        <taxon>Alteromonadaceae</taxon>
        <taxon>Hydrocarboniclastica</taxon>
    </lineage>
</organism>
<evidence type="ECO:0000313" key="3">
    <source>
        <dbReference type="EMBL" id="QCF27247.1"/>
    </source>
</evidence>
<evidence type="ECO:0000256" key="1">
    <source>
        <dbReference type="SAM" id="Phobius"/>
    </source>
</evidence>
<keyword evidence="1" id="KW-0472">Membrane</keyword>
<feature type="transmembrane region" description="Helical" evidence="1">
    <location>
        <begin position="45"/>
        <end position="63"/>
    </location>
</feature>
<accession>A0A4P7XME1</accession>